<comment type="caution">
    <text evidence="2">The sequence shown here is derived from an EMBL/GenBank/DDBJ whole genome shotgun (WGS) entry which is preliminary data.</text>
</comment>
<accession>A0A418Q9B9</accession>
<dbReference type="RefSeq" id="WP_025401777.1">
    <property type="nucleotide sequence ID" value="NZ_CBCRUA010000012.1"/>
</dbReference>
<keyword evidence="1" id="KW-0812">Transmembrane</keyword>
<evidence type="ECO:0000313" key="3">
    <source>
        <dbReference type="Proteomes" id="UP000285278"/>
    </source>
</evidence>
<reference evidence="2 3" key="1">
    <citation type="submission" date="2018-09" db="EMBL/GenBank/DDBJ databases">
        <title>Optimization and identification of Corynebacterium falsenii FN1-14 from fish paste.</title>
        <authorList>
            <person name="Daroonpunt R."/>
            <person name="Tanasupawat S."/>
        </authorList>
    </citation>
    <scope>NUCLEOTIDE SEQUENCE [LARGE SCALE GENOMIC DNA]</scope>
    <source>
        <strain evidence="2 3">FN1-14</strain>
    </source>
</reference>
<protein>
    <submittedName>
        <fullName evidence="2">Uncharacterized protein</fullName>
    </submittedName>
</protein>
<organism evidence="2 3">
    <name type="scientific">Corynebacterium falsenii</name>
    <dbReference type="NCBI Taxonomy" id="108486"/>
    <lineage>
        <taxon>Bacteria</taxon>
        <taxon>Bacillati</taxon>
        <taxon>Actinomycetota</taxon>
        <taxon>Actinomycetes</taxon>
        <taxon>Mycobacteriales</taxon>
        <taxon>Corynebacteriaceae</taxon>
        <taxon>Corynebacterium</taxon>
    </lineage>
</organism>
<dbReference type="Proteomes" id="UP000285278">
    <property type="component" value="Unassembled WGS sequence"/>
</dbReference>
<sequence length="123" mass="12427">MSIFKKNKSKDTLEKLKPTTTLKPAREVNTAAVVVTGLVGGWLTARETGIRPLGGVILAAAGGYAARSWNAKAGAGTAAGLTALYTLAFGASHPLAKKMGSWPAVITVTAVAAGAAYALSDAK</sequence>
<keyword evidence="1" id="KW-1133">Transmembrane helix</keyword>
<dbReference type="STRING" id="1451189.CFAL_00450"/>
<gene>
    <name evidence="2" type="ORF">D3M95_01925</name>
</gene>
<keyword evidence="1" id="KW-0472">Membrane</keyword>
<proteinExistence type="predicted"/>
<dbReference type="EMBL" id="QXJK01000002">
    <property type="protein sequence ID" value="RIX36319.1"/>
    <property type="molecule type" value="Genomic_DNA"/>
</dbReference>
<feature type="transmembrane region" description="Helical" evidence="1">
    <location>
        <begin position="102"/>
        <end position="120"/>
    </location>
</feature>
<dbReference type="AlphaFoldDB" id="A0A418Q9B9"/>
<keyword evidence="3" id="KW-1185">Reference proteome</keyword>
<evidence type="ECO:0000313" key="2">
    <source>
        <dbReference type="EMBL" id="RIX36319.1"/>
    </source>
</evidence>
<evidence type="ECO:0000256" key="1">
    <source>
        <dbReference type="SAM" id="Phobius"/>
    </source>
</evidence>
<name>A0A418Q9B9_9CORY</name>